<evidence type="ECO:0000313" key="2">
    <source>
        <dbReference type="EMBL" id="KAF7833846.1"/>
    </source>
</evidence>
<gene>
    <name evidence="2" type="ORF">G2W53_016179</name>
</gene>
<sequence length="23" mass="2709">MTSESGRRWLSIMAMDKGGRRWP</sequence>
<proteinExistence type="predicted"/>
<evidence type="ECO:0000313" key="3">
    <source>
        <dbReference type="Proteomes" id="UP000634136"/>
    </source>
</evidence>
<protein>
    <submittedName>
        <fullName evidence="2">Uncharacterized protein</fullName>
    </submittedName>
</protein>
<evidence type="ECO:0000256" key="1">
    <source>
        <dbReference type="SAM" id="MobiDB-lite"/>
    </source>
</evidence>
<accession>A0A835C6P6</accession>
<dbReference type="Proteomes" id="UP000634136">
    <property type="component" value="Unassembled WGS sequence"/>
</dbReference>
<keyword evidence="3" id="KW-1185">Reference proteome</keyword>
<reference evidence="2" key="1">
    <citation type="submission" date="2020-09" db="EMBL/GenBank/DDBJ databases">
        <title>Genome-Enabled Discovery of Anthraquinone Biosynthesis in Senna tora.</title>
        <authorList>
            <person name="Kang S.-H."/>
            <person name="Pandey R.P."/>
            <person name="Lee C.-M."/>
            <person name="Sim J.-S."/>
            <person name="Jeong J.-T."/>
            <person name="Choi B.-S."/>
            <person name="Jung M."/>
            <person name="Ginzburg D."/>
            <person name="Zhao K."/>
            <person name="Won S.Y."/>
            <person name="Oh T.-J."/>
            <person name="Yu Y."/>
            <person name="Kim N.-H."/>
            <person name="Lee O.R."/>
            <person name="Lee T.-H."/>
            <person name="Bashyal P."/>
            <person name="Kim T.-S."/>
            <person name="Lee W.-H."/>
            <person name="Kawkins C."/>
            <person name="Kim C.-K."/>
            <person name="Kim J.S."/>
            <person name="Ahn B.O."/>
            <person name="Rhee S.Y."/>
            <person name="Sohng J.K."/>
        </authorList>
    </citation>
    <scope>NUCLEOTIDE SEQUENCE</scope>
    <source>
        <tissue evidence="2">Leaf</tissue>
    </source>
</reference>
<dbReference type="EMBL" id="JAAIUW010000005">
    <property type="protein sequence ID" value="KAF7833846.1"/>
    <property type="molecule type" value="Genomic_DNA"/>
</dbReference>
<feature type="region of interest" description="Disordered" evidence="1">
    <location>
        <begin position="1"/>
        <end position="23"/>
    </location>
</feature>
<comment type="caution">
    <text evidence="2">The sequence shown here is derived from an EMBL/GenBank/DDBJ whole genome shotgun (WGS) entry which is preliminary data.</text>
</comment>
<dbReference type="AlphaFoldDB" id="A0A835C6P6"/>
<name>A0A835C6P6_9FABA</name>
<organism evidence="2 3">
    <name type="scientific">Senna tora</name>
    <dbReference type="NCBI Taxonomy" id="362788"/>
    <lineage>
        <taxon>Eukaryota</taxon>
        <taxon>Viridiplantae</taxon>
        <taxon>Streptophyta</taxon>
        <taxon>Embryophyta</taxon>
        <taxon>Tracheophyta</taxon>
        <taxon>Spermatophyta</taxon>
        <taxon>Magnoliopsida</taxon>
        <taxon>eudicotyledons</taxon>
        <taxon>Gunneridae</taxon>
        <taxon>Pentapetalae</taxon>
        <taxon>rosids</taxon>
        <taxon>fabids</taxon>
        <taxon>Fabales</taxon>
        <taxon>Fabaceae</taxon>
        <taxon>Caesalpinioideae</taxon>
        <taxon>Cassia clade</taxon>
        <taxon>Senna</taxon>
    </lineage>
</organism>